<accession>A0A011SUD9</accession>
<gene>
    <name evidence="1" type="ORF">BG36_13525</name>
</gene>
<dbReference type="PATRIC" id="fig|69279.3.peg.3799"/>
<proteinExistence type="predicted"/>
<comment type="caution">
    <text evidence="1">The sequence shown here is derived from an EMBL/GenBank/DDBJ whole genome shotgun (WGS) entry which is preliminary data.</text>
</comment>
<name>A0A011SUD9_9HYPH</name>
<dbReference type="EMBL" id="JENY01000028">
    <property type="protein sequence ID" value="EXL02824.1"/>
    <property type="molecule type" value="Genomic_DNA"/>
</dbReference>
<evidence type="ECO:0000313" key="2">
    <source>
        <dbReference type="Proteomes" id="UP000019849"/>
    </source>
</evidence>
<dbReference type="SUPFAM" id="SSF52413">
    <property type="entry name" value="UDP-glucose/GDP-mannose dehydrogenase C-terminal domain"/>
    <property type="match status" value="1"/>
</dbReference>
<dbReference type="Proteomes" id="UP000019849">
    <property type="component" value="Unassembled WGS sequence"/>
</dbReference>
<protein>
    <recommendedName>
        <fullName evidence="3">UDP-glucose 6-dehydrogenase</fullName>
    </recommendedName>
</protein>
<organism evidence="1 2">
    <name type="scientific">Aquamicrobium defluvii</name>
    <dbReference type="NCBI Taxonomy" id="69279"/>
    <lineage>
        <taxon>Bacteria</taxon>
        <taxon>Pseudomonadati</taxon>
        <taxon>Pseudomonadota</taxon>
        <taxon>Alphaproteobacteria</taxon>
        <taxon>Hyphomicrobiales</taxon>
        <taxon>Phyllobacteriaceae</taxon>
        <taxon>Aquamicrobium</taxon>
    </lineage>
</organism>
<dbReference type="eggNOG" id="COG1004">
    <property type="taxonomic scope" value="Bacteria"/>
</dbReference>
<reference evidence="1 2" key="1">
    <citation type="submission" date="2014-02" db="EMBL/GenBank/DDBJ databases">
        <title>Aquamicrobium defluvii Genome sequencing.</title>
        <authorList>
            <person name="Wang X."/>
        </authorList>
    </citation>
    <scope>NUCLEOTIDE SEQUENCE [LARGE SCALE GENOMIC DNA]</scope>
    <source>
        <strain evidence="1 2">W13Z1</strain>
    </source>
</reference>
<dbReference type="Gene3D" id="3.40.50.720">
    <property type="entry name" value="NAD(P)-binding Rossmann-like Domain"/>
    <property type="match status" value="1"/>
</dbReference>
<dbReference type="STRING" id="69279.BG36_13525"/>
<evidence type="ECO:0000313" key="1">
    <source>
        <dbReference type="EMBL" id="EXL02824.1"/>
    </source>
</evidence>
<evidence type="ECO:0008006" key="3">
    <source>
        <dbReference type="Google" id="ProtNLM"/>
    </source>
</evidence>
<sequence length="65" mass="7736">MCTEWQQFRAPDFDEMALRLTQRVIFDGRNLYSPERLRDDGWTYYSIGRAPVRPQAQAQAQERQA</sequence>
<dbReference type="HOGENOM" id="CLU_2840150_0_0_5"/>
<dbReference type="AlphaFoldDB" id="A0A011SUD9"/>
<dbReference type="InterPro" id="IPR036220">
    <property type="entry name" value="UDP-Glc/GDP-Man_DH_C_sf"/>
</dbReference>